<keyword evidence="5" id="KW-1185">Reference proteome</keyword>
<protein>
    <submittedName>
        <fullName evidence="4">Ankyrin repeat-containing domain protein</fullName>
    </submittedName>
</protein>
<dbReference type="Pfam" id="PF00023">
    <property type="entry name" value="Ank"/>
    <property type="match status" value="1"/>
</dbReference>
<dbReference type="Gene3D" id="1.25.40.20">
    <property type="entry name" value="Ankyrin repeat-containing domain"/>
    <property type="match status" value="3"/>
</dbReference>
<sequence>MQNEDNQTPLHVATTYNDAAMIKVMAEHLREKPDAILLKQDSGKRTALHLAAAERDVAATLKVETMLKCLENPGAILMIQDRYRNTPLHRAAERGNTGSLKVMLECLQERAGTAMVMLGWNNRTPLHCAASRGDAAMVKMMLEYLEEEYGEIMTMQDEEPAFDFDPNDGTRRGGKTPLHCAAAENGNEATVVAILDYLAKTSIAVNPMDILAHKKCTPLHLAAREGKVSIIKAMLRYLKKTGGGLCLTLMDNDGMLPLKYPMAHVLAQLSEFRIEMVPK</sequence>
<dbReference type="OrthoDB" id="194358at2759"/>
<reference evidence="4 5" key="1">
    <citation type="journal article" date="2016" name="Genome Biol. Evol.">
        <title>Divergent and convergent evolution of fungal pathogenicity.</title>
        <authorList>
            <person name="Shang Y."/>
            <person name="Xiao G."/>
            <person name="Zheng P."/>
            <person name="Cen K."/>
            <person name="Zhan S."/>
            <person name="Wang C."/>
        </authorList>
    </citation>
    <scope>NUCLEOTIDE SEQUENCE [LARGE SCALE GENOMIC DNA]</scope>
    <source>
        <strain evidence="4 5">RCEF 3172</strain>
    </source>
</reference>
<dbReference type="InterPro" id="IPR036770">
    <property type="entry name" value="Ankyrin_rpt-contain_sf"/>
</dbReference>
<feature type="repeat" description="ANK" evidence="3">
    <location>
        <begin position="121"/>
        <end position="143"/>
    </location>
</feature>
<dbReference type="Proteomes" id="UP000076863">
    <property type="component" value="Unassembled WGS sequence"/>
</dbReference>
<dbReference type="PANTHER" id="PTHR24198:SF165">
    <property type="entry name" value="ANKYRIN REPEAT-CONTAINING PROTEIN-RELATED"/>
    <property type="match status" value="1"/>
</dbReference>
<name>A0A167HMC7_9HYPO</name>
<dbReference type="PANTHER" id="PTHR24198">
    <property type="entry name" value="ANKYRIN REPEAT AND PROTEIN KINASE DOMAIN-CONTAINING PROTEIN"/>
    <property type="match status" value="1"/>
</dbReference>
<evidence type="ECO:0000313" key="4">
    <source>
        <dbReference type="EMBL" id="OAA48081.1"/>
    </source>
</evidence>
<comment type="caution">
    <text evidence="4">The sequence shown here is derived from an EMBL/GenBank/DDBJ whole genome shotgun (WGS) entry which is preliminary data.</text>
</comment>
<dbReference type="SMART" id="SM00248">
    <property type="entry name" value="ANK"/>
    <property type="match status" value="6"/>
</dbReference>
<evidence type="ECO:0000256" key="1">
    <source>
        <dbReference type="ARBA" id="ARBA00022737"/>
    </source>
</evidence>
<proteinExistence type="predicted"/>
<gene>
    <name evidence="4" type="ORF">BBO_02350</name>
</gene>
<keyword evidence="2 3" id="KW-0040">ANK repeat</keyword>
<dbReference type="AlphaFoldDB" id="A0A167HMC7"/>
<organism evidence="4 5">
    <name type="scientific">Beauveria brongniartii RCEF 3172</name>
    <dbReference type="NCBI Taxonomy" id="1081107"/>
    <lineage>
        <taxon>Eukaryota</taxon>
        <taxon>Fungi</taxon>
        <taxon>Dikarya</taxon>
        <taxon>Ascomycota</taxon>
        <taxon>Pezizomycotina</taxon>
        <taxon>Sordariomycetes</taxon>
        <taxon>Hypocreomycetidae</taxon>
        <taxon>Hypocreales</taxon>
        <taxon>Cordycipitaceae</taxon>
        <taxon>Beauveria</taxon>
        <taxon>Beauveria brongniartii</taxon>
    </lineage>
</organism>
<dbReference type="Pfam" id="PF12796">
    <property type="entry name" value="Ank_2"/>
    <property type="match status" value="1"/>
</dbReference>
<keyword evidence="1" id="KW-0677">Repeat</keyword>
<dbReference type="SUPFAM" id="SSF48403">
    <property type="entry name" value="Ankyrin repeat"/>
    <property type="match status" value="1"/>
</dbReference>
<dbReference type="InterPro" id="IPR002110">
    <property type="entry name" value="Ankyrin_rpt"/>
</dbReference>
<evidence type="ECO:0000256" key="3">
    <source>
        <dbReference type="PROSITE-ProRule" id="PRU00023"/>
    </source>
</evidence>
<evidence type="ECO:0000256" key="2">
    <source>
        <dbReference type="ARBA" id="ARBA00023043"/>
    </source>
</evidence>
<dbReference type="PROSITE" id="PS50297">
    <property type="entry name" value="ANK_REP_REGION"/>
    <property type="match status" value="2"/>
</dbReference>
<feature type="repeat" description="ANK" evidence="3">
    <location>
        <begin position="214"/>
        <end position="236"/>
    </location>
</feature>
<accession>A0A167HMC7</accession>
<dbReference type="EMBL" id="AZHA01000005">
    <property type="protein sequence ID" value="OAA48081.1"/>
    <property type="molecule type" value="Genomic_DNA"/>
</dbReference>
<dbReference type="PROSITE" id="PS50088">
    <property type="entry name" value="ANK_REPEAT"/>
    <property type="match status" value="2"/>
</dbReference>
<evidence type="ECO:0000313" key="5">
    <source>
        <dbReference type="Proteomes" id="UP000076863"/>
    </source>
</evidence>